<evidence type="ECO:0000313" key="10">
    <source>
        <dbReference type="Proteomes" id="UP000198539"/>
    </source>
</evidence>
<dbReference type="AlphaFoldDB" id="A0A1H3AT24"/>
<sequence>MPVYLAKRLLAAIPILFLVAVFIFSLAHLTPGDPAVLLAGDNATPAQVEAIRARLRLDEPLHIQFALWLADAVRLDLGTSIYSNQPVTRLIGQRVEPTFVLAAVTLCLTVAIAVPLGVIAAWRANSLLDRAIMGLAVIGFSVPVFVIGYMLIYVFAVQLRWFPVQGYKPLSDGVLTTLHSVALPSFALALVFAALIARVTRAAMLDALNQNHIRTARAKGLGTVRILIVHALKNVGVPVITVIGIGLATLIGGVVVTESVFNIPGIGRLTVDAITRRDYPVLQGVILFFSATLILVNILVDLSYAWFDPRVKG</sequence>
<evidence type="ECO:0000256" key="3">
    <source>
        <dbReference type="ARBA" id="ARBA00022475"/>
    </source>
</evidence>
<evidence type="ECO:0000256" key="2">
    <source>
        <dbReference type="ARBA" id="ARBA00022448"/>
    </source>
</evidence>
<evidence type="ECO:0000313" key="9">
    <source>
        <dbReference type="EMBL" id="SDX32862.1"/>
    </source>
</evidence>
<comment type="similarity">
    <text evidence="7">Belongs to the binding-protein-dependent transport system permease family.</text>
</comment>
<keyword evidence="4 7" id="KW-0812">Transmembrane</keyword>
<evidence type="ECO:0000256" key="7">
    <source>
        <dbReference type="RuleBase" id="RU363032"/>
    </source>
</evidence>
<keyword evidence="2 7" id="KW-0813">Transport</keyword>
<feature type="transmembrane region" description="Helical" evidence="7">
    <location>
        <begin position="134"/>
        <end position="156"/>
    </location>
</feature>
<comment type="subcellular location">
    <subcellularLocation>
        <location evidence="1 7">Cell membrane</location>
        <topology evidence="1 7">Multi-pass membrane protein</topology>
    </subcellularLocation>
</comment>
<feature type="domain" description="ABC transmembrane type-1" evidence="8">
    <location>
        <begin position="95"/>
        <end position="300"/>
    </location>
</feature>
<keyword evidence="3" id="KW-1003">Cell membrane</keyword>
<feature type="transmembrane region" description="Helical" evidence="7">
    <location>
        <begin position="281"/>
        <end position="307"/>
    </location>
</feature>
<protein>
    <submittedName>
        <fullName evidence="9">Peptide/nickel transport system permease protein</fullName>
    </submittedName>
</protein>
<dbReference type="PANTHER" id="PTHR43163">
    <property type="entry name" value="DIPEPTIDE TRANSPORT SYSTEM PERMEASE PROTEIN DPPB-RELATED"/>
    <property type="match status" value="1"/>
</dbReference>
<gene>
    <name evidence="9" type="ORF">SAMN04488238_107125</name>
</gene>
<dbReference type="InterPro" id="IPR035906">
    <property type="entry name" value="MetI-like_sf"/>
</dbReference>
<dbReference type="SUPFAM" id="SSF161098">
    <property type="entry name" value="MetI-like"/>
    <property type="match status" value="1"/>
</dbReference>
<organism evidence="9 10">
    <name type="scientific">Roseicitreum antarcticum</name>
    <dbReference type="NCBI Taxonomy" id="564137"/>
    <lineage>
        <taxon>Bacteria</taxon>
        <taxon>Pseudomonadati</taxon>
        <taxon>Pseudomonadota</taxon>
        <taxon>Alphaproteobacteria</taxon>
        <taxon>Rhodobacterales</taxon>
        <taxon>Paracoccaceae</taxon>
        <taxon>Roseicitreum</taxon>
    </lineage>
</organism>
<dbReference type="EMBL" id="FNOM01000007">
    <property type="protein sequence ID" value="SDX32862.1"/>
    <property type="molecule type" value="Genomic_DNA"/>
</dbReference>
<evidence type="ECO:0000259" key="8">
    <source>
        <dbReference type="PROSITE" id="PS50928"/>
    </source>
</evidence>
<feature type="transmembrane region" description="Helical" evidence="7">
    <location>
        <begin position="176"/>
        <end position="197"/>
    </location>
</feature>
<dbReference type="CDD" id="cd06261">
    <property type="entry name" value="TM_PBP2"/>
    <property type="match status" value="1"/>
</dbReference>
<evidence type="ECO:0000256" key="5">
    <source>
        <dbReference type="ARBA" id="ARBA00022989"/>
    </source>
</evidence>
<feature type="transmembrane region" description="Helical" evidence="7">
    <location>
        <begin position="9"/>
        <end position="29"/>
    </location>
</feature>
<dbReference type="OrthoDB" id="9807402at2"/>
<keyword evidence="6 7" id="KW-0472">Membrane</keyword>
<dbReference type="Pfam" id="PF00528">
    <property type="entry name" value="BPD_transp_1"/>
    <property type="match status" value="1"/>
</dbReference>
<dbReference type="Gene3D" id="1.10.3720.10">
    <property type="entry name" value="MetI-like"/>
    <property type="match status" value="1"/>
</dbReference>
<dbReference type="InterPro" id="IPR045621">
    <property type="entry name" value="BPD_transp_1_N"/>
</dbReference>
<name>A0A1H3AT24_9RHOB</name>
<reference evidence="9 10" key="1">
    <citation type="submission" date="2016-10" db="EMBL/GenBank/DDBJ databases">
        <authorList>
            <person name="de Groot N.N."/>
        </authorList>
    </citation>
    <scope>NUCLEOTIDE SEQUENCE [LARGE SCALE GENOMIC DNA]</scope>
    <source>
        <strain evidence="9 10">CGMCC 1.8894</strain>
    </source>
</reference>
<dbReference type="GO" id="GO:0005886">
    <property type="term" value="C:plasma membrane"/>
    <property type="evidence" value="ECO:0007669"/>
    <property type="project" value="UniProtKB-SubCell"/>
</dbReference>
<dbReference type="InterPro" id="IPR000515">
    <property type="entry name" value="MetI-like"/>
</dbReference>
<feature type="transmembrane region" description="Helical" evidence="7">
    <location>
        <begin position="99"/>
        <end position="122"/>
    </location>
</feature>
<dbReference type="Pfam" id="PF19300">
    <property type="entry name" value="BPD_transp_1_N"/>
    <property type="match status" value="1"/>
</dbReference>
<dbReference type="Proteomes" id="UP000198539">
    <property type="component" value="Unassembled WGS sequence"/>
</dbReference>
<keyword evidence="10" id="KW-1185">Reference proteome</keyword>
<feature type="transmembrane region" description="Helical" evidence="7">
    <location>
        <begin position="235"/>
        <end position="261"/>
    </location>
</feature>
<dbReference type="PROSITE" id="PS50928">
    <property type="entry name" value="ABC_TM1"/>
    <property type="match status" value="1"/>
</dbReference>
<dbReference type="RefSeq" id="WP_092890294.1">
    <property type="nucleotide sequence ID" value="NZ_CP061498.1"/>
</dbReference>
<evidence type="ECO:0000256" key="6">
    <source>
        <dbReference type="ARBA" id="ARBA00023136"/>
    </source>
</evidence>
<dbReference type="PANTHER" id="PTHR43163:SF6">
    <property type="entry name" value="DIPEPTIDE TRANSPORT SYSTEM PERMEASE PROTEIN DPPB-RELATED"/>
    <property type="match status" value="1"/>
</dbReference>
<keyword evidence="5 7" id="KW-1133">Transmembrane helix</keyword>
<accession>A0A1H3AT24</accession>
<dbReference type="STRING" id="564137.SAMN04488238_107125"/>
<dbReference type="GO" id="GO:0071916">
    <property type="term" value="F:dipeptide transmembrane transporter activity"/>
    <property type="evidence" value="ECO:0007669"/>
    <property type="project" value="TreeGrafter"/>
</dbReference>
<evidence type="ECO:0000256" key="4">
    <source>
        <dbReference type="ARBA" id="ARBA00022692"/>
    </source>
</evidence>
<evidence type="ECO:0000256" key="1">
    <source>
        <dbReference type="ARBA" id="ARBA00004651"/>
    </source>
</evidence>
<proteinExistence type="inferred from homology"/>